<feature type="compositionally biased region" description="Low complexity" evidence="2">
    <location>
        <begin position="155"/>
        <end position="171"/>
    </location>
</feature>
<dbReference type="GO" id="GO:0008270">
    <property type="term" value="F:zinc ion binding"/>
    <property type="evidence" value="ECO:0007669"/>
    <property type="project" value="InterPro"/>
</dbReference>
<proteinExistence type="predicted"/>
<gene>
    <name evidence="4" type="ORF">PPNO1_LOCUS7848</name>
</gene>
<evidence type="ECO:0000313" key="4">
    <source>
        <dbReference type="EMBL" id="CAI4218255.1"/>
    </source>
</evidence>
<organism evidence="4 5">
    <name type="scientific">Parascedosporium putredinis</name>
    <dbReference type="NCBI Taxonomy" id="1442378"/>
    <lineage>
        <taxon>Eukaryota</taxon>
        <taxon>Fungi</taxon>
        <taxon>Dikarya</taxon>
        <taxon>Ascomycota</taxon>
        <taxon>Pezizomycotina</taxon>
        <taxon>Sordariomycetes</taxon>
        <taxon>Hypocreomycetidae</taxon>
        <taxon>Microascales</taxon>
        <taxon>Microascaceae</taxon>
        <taxon>Parascedosporium</taxon>
    </lineage>
</organism>
<feature type="compositionally biased region" description="Basic and acidic residues" evidence="2">
    <location>
        <begin position="371"/>
        <end position="385"/>
    </location>
</feature>
<keyword evidence="5" id="KW-1185">Reference proteome</keyword>
<dbReference type="PROSITE" id="PS50048">
    <property type="entry name" value="ZN2_CY6_FUNGAL_2"/>
    <property type="match status" value="1"/>
</dbReference>
<reference evidence="4" key="1">
    <citation type="submission" date="2022-11" db="EMBL/GenBank/DDBJ databases">
        <authorList>
            <person name="Scott C."/>
            <person name="Bruce N."/>
        </authorList>
    </citation>
    <scope>NUCLEOTIDE SEQUENCE</scope>
</reference>
<dbReference type="GO" id="GO:0000981">
    <property type="term" value="F:DNA-binding transcription factor activity, RNA polymerase II-specific"/>
    <property type="evidence" value="ECO:0007669"/>
    <property type="project" value="InterPro"/>
</dbReference>
<dbReference type="AlphaFoldDB" id="A0A9P1HAJ7"/>
<feature type="region of interest" description="Disordered" evidence="2">
    <location>
        <begin position="155"/>
        <end position="174"/>
    </location>
</feature>
<dbReference type="Proteomes" id="UP000838763">
    <property type="component" value="Unassembled WGS sequence"/>
</dbReference>
<evidence type="ECO:0000313" key="5">
    <source>
        <dbReference type="Proteomes" id="UP000838763"/>
    </source>
</evidence>
<comment type="caution">
    <text evidence="4">The sequence shown here is derived from an EMBL/GenBank/DDBJ whole genome shotgun (WGS) entry which is preliminary data.</text>
</comment>
<evidence type="ECO:0000256" key="1">
    <source>
        <dbReference type="ARBA" id="ARBA00023242"/>
    </source>
</evidence>
<dbReference type="PROSITE" id="PS00463">
    <property type="entry name" value="ZN2_CY6_FUNGAL_1"/>
    <property type="match status" value="1"/>
</dbReference>
<sequence length="394" mass="42763">MGQRAPASAPINYYSRASYEKLALVQGDGDVFAHLMKLLSEYEVRWADIIHHARSNPTNFSTVVLPGGGRICRFTLKGVQVEVSEDDWRLIATGAMNNLIPQGPTEEDENAELATVDILEKRLESLARTAEEVTRSANRLVHALRGRRSGIVEQMMQQPQQPQQGQQPQSGGATGFQAVNRRKRKNSMRGGIGLESGDLHAELLQQFSSPSPSPSMYTRPIYAIQPGPAQGHIQVSTATATGQGAPPGAYMMASPTARRESAAEDAEALHRPLITSMIETLGKGDEIVPACDRCKRLKVECVKHLTACQGCTKKHAKCTWRMATEEEIAELKQRKEMRKRAVKKGSDGPLPGASAIIASVGGAGAVVGGHGIERDENSRPQRVKADTAMTLRVD</sequence>
<dbReference type="SUPFAM" id="SSF57701">
    <property type="entry name" value="Zn2/Cys6 DNA-binding domain"/>
    <property type="match status" value="1"/>
</dbReference>
<name>A0A9P1HAJ7_9PEZI</name>
<feature type="region of interest" description="Disordered" evidence="2">
    <location>
        <begin position="370"/>
        <end position="394"/>
    </location>
</feature>
<dbReference type="InterPro" id="IPR036864">
    <property type="entry name" value="Zn2-C6_fun-type_DNA-bd_sf"/>
</dbReference>
<accession>A0A9P1HAJ7</accession>
<feature type="domain" description="Zn(2)-C6 fungal-type" evidence="3">
    <location>
        <begin position="290"/>
        <end position="320"/>
    </location>
</feature>
<dbReference type="Pfam" id="PF00172">
    <property type="entry name" value="Zn_clus"/>
    <property type="match status" value="1"/>
</dbReference>
<evidence type="ECO:0000259" key="3">
    <source>
        <dbReference type="PROSITE" id="PS50048"/>
    </source>
</evidence>
<dbReference type="EMBL" id="CALLCH030000017">
    <property type="protein sequence ID" value="CAI4218255.1"/>
    <property type="molecule type" value="Genomic_DNA"/>
</dbReference>
<protein>
    <recommendedName>
        <fullName evidence="3">Zn(2)-C6 fungal-type domain-containing protein</fullName>
    </recommendedName>
</protein>
<evidence type="ECO:0000256" key="2">
    <source>
        <dbReference type="SAM" id="MobiDB-lite"/>
    </source>
</evidence>
<dbReference type="OrthoDB" id="5422841at2759"/>
<keyword evidence="1" id="KW-0539">Nucleus</keyword>
<dbReference type="InterPro" id="IPR001138">
    <property type="entry name" value="Zn2Cys6_DnaBD"/>
</dbReference>
<dbReference type="CDD" id="cd00067">
    <property type="entry name" value="GAL4"/>
    <property type="match status" value="1"/>
</dbReference>